<evidence type="ECO:0000256" key="1">
    <source>
        <dbReference type="ARBA" id="ARBA00023015"/>
    </source>
</evidence>
<dbReference type="PROSITE" id="PS51078">
    <property type="entry name" value="ICLR_ED"/>
    <property type="match status" value="1"/>
</dbReference>
<gene>
    <name evidence="6" type="ORF">GFB49_05080</name>
</gene>
<evidence type="ECO:0000256" key="2">
    <source>
        <dbReference type="ARBA" id="ARBA00023125"/>
    </source>
</evidence>
<evidence type="ECO:0000259" key="4">
    <source>
        <dbReference type="PROSITE" id="PS51077"/>
    </source>
</evidence>
<dbReference type="GO" id="GO:0045892">
    <property type="term" value="P:negative regulation of DNA-templated transcription"/>
    <property type="evidence" value="ECO:0007669"/>
    <property type="project" value="TreeGrafter"/>
</dbReference>
<dbReference type="InterPro" id="IPR005471">
    <property type="entry name" value="Tscrpt_reg_IclR_N"/>
</dbReference>
<dbReference type="InterPro" id="IPR036388">
    <property type="entry name" value="WH-like_DNA-bd_sf"/>
</dbReference>
<name>A0A843YG98_9RHOB</name>
<dbReference type="InterPro" id="IPR029016">
    <property type="entry name" value="GAF-like_dom_sf"/>
</dbReference>
<feature type="domain" description="HTH iclR-type" evidence="4">
    <location>
        <begin position="10"/>
        <end position="72"/>
    </location>
</feature>
<dbReference type="SUPFAM" id="SSF55781">
    <property type="entry name" value="GAF domain-like"/>
    <property type="match status" value="1"/>
</dbReference>
<dbReference type="Gene3D" id="3.30.450.40">
    <property type="match status" value="1"/>
</dbReference>
<dbReference type="InterPro" id="IPR014757">
    <property type="entry name" value="Tscrpt_reg_IclR_C"/>
</dbReference>
<keyword evidence="3" id="KW-0804">Transcription</keyword>
<dbReference type="SMART" id="SM00346">
    <property type="entry name" value="HTH_ICLR"/>
    <property type="match status" value="1"/>
</dbReference>
<dbReference type="Pfam" id="PF09339">
    <property type="entry name" value="HTH_IclR"/>
    <property type="match status" value="1"/>
</dbReference>
<comment type="caution">
    <text evidence="6">The sequence shown here is derived from an EMBL/GenBank/DDBJ whole genome shotgun (WGS) entry which is preliminary data.</text>
</comment>
<protein>
    <submittedName>
        <fullName evidence="6">Helix-turn-helix domain-containing protein</fullName>
    </submittedName>
</protein>
<accession>A0A843YG98</accession>
<evidence type="ECO:0000313" key="6">
    <source>
        <dbReference type="EMBL" id="MQQ07817.1"/>
    </source>
</evidence>
<dbReference type="EMBL" id="WIBF01000002">
    <property type="protein sequence ID" value="MQQ07817.1"/>
    <property type="molecule type" value="Genomic_DNA"/>
</dbReference>
<dbReference type="Pfam" id="PF01614">
    <property type="entry name" value="IclR_C"/>
    <property type="match status" value="1"/>
</dbReference>
<dbReference type="GO" id="GO:0003677">
    <property type="term" value="F:DNA binding"/>
    <property type="evidence" value="ECO:0007669"/>
    <property type="project" value="UniProtKB-KW"/>
</dbReference>
<dbReference type="Proteomes" id="UP000444174">
    <property type="component" value="Unassembled WGS sequence"/>
</dbReference>
<dbReference type="PROSITE" id="PS51077">
    <property type="entry name" value="HTH_ICLR"/>
    <property type="match status" value="1"/>
</dbReference>
<organism evidence="6 7">
    <name type="scientific">Tritonibacter litoralis</name>
    <dbReference type="NCBI Taxonomy" id="2662264"/>
    <lineage>
        <taxon>Bacteria</taxon>
        <taxon>Pseudomonadati</taxon>
        <taxon>Pseudomonadota</taxon>
        <taxon>Alphaproteobacteria</taxon>
        <taxon>Rhodobacterales</taxon>
        <taxon>Paracoccaceae</taxon>
        <taxon>Tritonibacter</taxon>
    </lineage>
</organism>
<dbReference type="FunFam" id="1.10.10.10:FF:000056">
    <property type="entry name" value="IclR family transcriptional regulator"/>
    <property type="match status" value="1"/>
</dbReference>
<reference evidence="6 7" key="1">
    <citation type="submission" date="2019-10" db="EMBL/GenBank/DDBJ databases">
        <title>Epibacterium sp. nov., isolated from seawater.</title>
        <authorList>
            <person name="Zhang X."/>
            <person name="Li N."/>
        </authorList>
    </citation>
    <scope>NUCLEOTIDE SEQUENCE [LARGE SCALE GENOMIC DNA]</scope>
    <source>
        <strain evidence="6 7">SM1979</strain>
    </source>
</reference>
<dbReference type="InterPro" id="IPR050707">
    <property type="entry name" value="HTH_MetabolicPath_Reg"/>
</dbReference>
<proteinExistence type="predicted"/>
<feature type="domain" description="IclR-ED" evidence="5">
    <location>
        <begin position="66"/>
        <end position="255"/>
    </location>
</feature>
<dbReference type="AlphaFoldDB" id="A0A843YG98"/>
<evidence type="ECO:0000256" key="3">
    <source>
        <dbReference type="ARBA" id="ARBA00023163"/>
    </source>
</evidence>
<dbReference type="PANTHER" id="PTHR30136:SF24">
    <property type="entry name" value="HTH-TYPE TRANSCRIPTIONAL REPRESSOR ALLR"/>
    <property type="match status" value="1"/>
</dbReference>
<dbReference type="PANTHER" id="PTHR30136">
    <property type="entry name" value="HELIX-TURN-HELIX TRANSCRIPTIONAL REGULATOR, ICLR FAMILY"/>
    <property type="match status" value="1"/>
</dbReference>
<keyword evidence="2" id="KW-0238">DNA-binding</keyword>
<sequence length="274" mass="28778">MVPEKGSKMSSTVTKALALLDHFSEDDPEIGLSDLARRAGLDKATVHRMLNAMADSGLVEQTSSTKLYRLGAGVLRLARVRETVFPVTAVFQAALDRLSTATGETAHASLISGRALATIGFSESNRSNRVSLVAGEILPIHSTASGLSVLAFSSKDFVNKVLASPLSAKTKATVTDSDALQTSIAKASDNGFAIADQTNEEEVYGIAVPVFGSDGFACGALAVATPIHRMNDTLRGQIVQSLFDEVANTTFGIGGRVPTDFSTKIEKSLSKMGL</sequence>
<evidence type="ECO:0000259" key="5">
    <source>
        <dbReference type="PROSITE" id="PS51078"/>
    </source>
</evidence>
<dbReference type="Gene3D" id="1.10.10.10">
    <property type="entry name" value="Winged helix-like DNA-binding domain superfamily/Winged helix DNA-binding domain"/>
    <property type="match status" value="1"/>
</dbReference>
<keyword evidence="1" id="KW-0805">Transcription regulation</keyword>
<dbReference type="GO" id="GO:0003700">
    <property type="term" value="F:DNA-binding transcription factor activity"/>
    <property type="evidence" value="ECO:0007669"/>
    <property type="project" value="TreeGrafter"/>
</dbReference>
<dbReference type="InterPro" id="IPR036390">
    <property type="entry name" value="WH_DNA-bd_sf"/>
</dbReference>
<evidence type="ECO:0000313" key="7">
    <source>
        <dbReference type="Proteomes" id="UP000444174"/>
    </source>
</evidence>
<dbReference type="SUPFAM" id="SSF46785">
    <property type="entry name" value="Winged helix' DNA-binding domain"/>
    <property type="match status" value="1"/>
</dbReference>
<keyword evidence="7" id="KW-1185">Reference proteome</keyword>